<dbReference type="InterPro" id="IPR055170">
    <property type="entry name" value="GFO_IDH_MocA-like_dom"/>
</dbReference>
<organism evidence="3">
    <name type="scientific">marine metagenome</name>
    <dbReference type="NCBI Taxonomy" id="408172"/>
    <lineage>
        <taxon>unclassified sequences</taxon>
        <taxon>metagenomes</taxon>
        <taxon>ecological metagenomes</taxon>
    </lineage>
</organism>
<dbReference type="SUPFAM" id="SSF51735">
    <property type="entry name" value="NAD(P)-binding Rossmann-fold domains"/>
    <property type="match status" value="1"/>
</dbReference>
<dbReference type="EMBL" id="UINC01189254">
    <property type="protein sequence ID" value="SVE02864.1"/>
    <property type="molecule type" value="Genomic_DNA"/>
</dbReference>
<reference evidence="3" key="1">
    <citation type="submission" date="2018-05" db="EMBL/GenBank/DDBJ databases">
        <authorList>
            <person name="Lanie J.A."/>
            <person name="Ng W.-L."/>
            <person name="Kazmierczak K.M."/>
            <person name="Andrzejewski T.M."/>
            <person name="Davidsen T.M."/>
            <person name="Wayne K.J."/>
            <person name="Tettelin H."/>
            <person name="Glass J.I."/>
            <person name="Rusch D."/>
            <person name="Podicherti R."/>
            <person name="Tsui H.-C.T."/>
            <person name="Winkler M.E."/>
        </authorList>
    </citation>
    <scope>NUCLEOTIDE SEQUENCE</scope>
</reference>
<dbReference type="AlphaFoldDB" id="A0A383A593"/>
<gene>
    <name evidence="3" type="ORF">METZ01_LOCUS455718</name>
</gene>
<feature type="domain" description="GFO/IDH/MocA-like oxidoreductase" evidence="2">
    <location>
        <begin position="85"/>
        <end position="209"/>
    </location>
</feature>
<dbReference type="GO" id="GO:0000166">
    <property type="term" value="F:nucleotide binding"/>
    <property type="evidence" value="ECO:0007669"/>
    <property type="project" value="InterPro"/>
</dbReference>
<feature type="non-terminal residue" evidence="3">
    <location>
        <position position="1"/>
    </location>
</feature>
<dbReference type="Gene3D" id="3.30.360.10">
    <property type="entry name" value="Dihydrodipicolinate Reductase, domain 2"/>
    <property type="match status" value="1"/>
</dbReference>
<dbReference type="Gene3D" id="3.40.50.720">
    <property type="entry name" value="NAD(P)-binding Rossmann-like Domain"/>
    <property type="match status" value="1"/>
</dbReference>
<dbReference type="SUPFAM" id="SSF55347">
    <property type="entry name" value="Glyceraldehyde-3-phosphate dehydrogenase-like, C-terminal domain"/>
    <property type="match status" value="1"/>
</dbReference>
<protein>
    <submittedName>
        <fullName evidence="3">Uncharacterized protein</fullName>
    </submittedName>
</protein>
<evidence type="ECO:0000259" key="2">
    <source>
        <dbReference type="Pfam" id="PF22725"/>
    </source>
</evidence>
<dbReference type="InterPro" id="IPR036291">
    <property type="entry name" value="NAD(P)-bd_dom_sf"/>
</dbReference>
<feature type="domain" description="Gfo/Idh/MocA-like oxidoreductase N-terminal" evidence="1">
    <location>
        <begin position="8"/>
        <end position="73"/>
    </location>
</feature>
<dbReference type="Pfam" id="PF22725">
    <property type="entry name" value="GFO_IDH_MocA_C3"/>
    <property type="match status" value="1"/>
</dbReference>
<sequence>YEVREIETLEKGLSENPTAVFITNPSSMHVEVAIRAAKAGCHLFIEKPLGTRDEKIDELINLVDDKDLVALVAYQLRFHPGLQMIAGWLQDQRIGDLISAHIVNGEHLPNFHPYEDYRTSYASRNELGGGCILSQIHEFDYIYSLFGMVRRLFSLGGKLSNMEIDVEDTASILMECTSHGMRFPLSLNLNFVQSPTTRTCTIIGALGRIDWDLHNGSLELQTIKSTSIERYDYSKLDRNDLFLAELRHFLDCV</sequence>
<dbReference type="InterPro" id="IPR000683">
    <property type="entry name" value="Gfo/Idh/MocA-like_OxRdtase_N"/>
</dbReference>
<evidence type="ECO:0000259" key="1">
    <source>
        <dbReference type="Pfam" id="PF01408"/>
    </source>
</evidence>
<name>A0A383A593_9ZZZZ</name>
<proteinExistence type="predicted"/>
<dbReference type="PANTHER" id="PTHR43377">
    <property type="entry name" value="BILIVERDIN REDUCTASE A"/>
    <property type="match status" value="1"/>
</dbReference>
<accession>A0A383A593</accession>
<dbReference type="Pfam" id="PF01408">
    <property type="entry name" value="GFO_IDH_MocA"/>
    <property type="match status" value="1"/>
</dbReference>
<feature type="non-terminal residue" evidence="3">
    <location>
        <position position="253"/>
    </location>
</feature>
<evidence type="ECO:0000313" key="3">
    <source>
        <dbReference type="EMBL" id="SVE02864.1"/>
    </source>
</evidence>
<dbReference type="InterPro" id="IPR051450">
    <property type="entry name" value="Gfo/Idh/MocA_Oxidoreductases"/>
</dbReference>
<dbReference type="PANTHER" id="PTHR43377:SF1">
    <property type="entry name" value="BILIVERDIN REDUCTASE A"/>
    <property type="match status" value="1"/>
</dbReference>